<reference evidence="1" key="1">
    <citation type="submission" date="2014-11" db="EMBL/GenBank/DDBJ databases">
        <authorList>
            <person name="Amaro Gonzalez C."/>
        </authorList>
    </citation>
    <scope>NUCLEOTIDE SEQUENCE</scope>
</reference>
<proteinExistence type="predicted"/>
<accession>A0A0E9S569</accession>
<dbReference type="EMBL" id="GBXM01072156">
    <property type="protein sequence ID" value="JAH36421.1"/>
    <property type="molecule type" value="Transcribed_RNA"/>
</dbReference>
<dbReference type="AlphaFoldDB" id="A0A0E9S569"/>
<protein>
    <submittedName>
        <fullName evidence="1">Uncharacterized protein</fullName>
    </submittedName>
</protein>
<evidence type="ECO:0000313" key="1">
    <source>
        <dbReference type="EMBL" id="JAH36421.1"/>
    </source>
</evidence>
<reference evidence="1" key="2">
    <citation type="journal article" date="2015" name="Fish Shellfish Immunol.">
        <title>Early steps in the European eel (Anguilla anguilla)-Vibrio vulnificus interaction in the gills: Role of the RtxA13 toxin.</title>
        <authorList>
            <person name="Callol A."/>
            <person name="Pajuelo D."/>
            <person name="Ebbesson L."/>
            <person name="Teles M."/>
            <person name="MacKenzie S."/>
            <person name="Amaro C."/>
        </authorList>
    </citation>
    <scope>NUCLEOTIDE SEQUENCE</scope>
</reference>
<name>A0A0E9S569_ANGAN</name>
<sequence>MLCNTVMVQLVTTVFPNKLPSRRLGMTQKL</sequence>
<organism evidence="1">
    <name type="scientific">Anguilla anguilla</name>
    <name type="common">European freshwater eel</name>
    <name type="synonym">Muraena anguilla</name>
    <dbReference type="NCBI Taxonomy" id="7936"/>
    <lineage>
        <taxon>Eukaryota</taxon>
        <taxon>Metazoa</taxon>
        <taxon>Chordata</taxon>
        <taxon>Craniata</taxon>
        <taxon>Vertebrata</taxon>
        <taxon>Euteleostomi</taxon>
        <taxon>Actinopterygii</taxon>
        <taxon>Neopterygii</taxon>
        <taxon>Teleostei</taxon>
        <taxon>Anguilliformes</taxon>
        <taxon>Anguillidae</taxon>
        <taxon>Anguilla</taxon>
    </lineage>
</organism>